<dbReference type="AlphaFoldDB" id="W6YYP9"/>
<feature type="non-terminal residue" evidence="1">
    <location>
        <position position="1"/>
    </location>
</feature>
<name>W6YYP9_COCMI</name>
<dbReference type="Proteomes" id="UP000054032">
    <property type="component" value="Unassembled WGS sequence"/>
</dbReference>
<sequence>CEGTPVHELVCGHMVKATSFNLAASSKYASNCKNPNLNTREEPIFLFPRVHEAYQPYLYDARKEA</sequence>
<protein>
    <submittedName>
        <fullName evidence="1">Uncharacterized protein</fullName>
    </submittedName>
</protein>
<dbReference type="KEGG" id="bor:COCMIDRAFT_102948"/>
<evidence type="ECO:0000313" key="1">
    <source>
        <dbReference type="EMBL" id="EUC42680.1"/>
    </source>
</evidence>
<reference evidence="1 2" key="1">
    <citation type="journal article" date="2013" name="PLoS Genet.">
        <title>Comparative genome structure, secondary metabolite, and effector coding capacity across Cochliobolus pathogens.</title>
        <authorList>
            <person name="Condon B.J."/>
            <person name="Leng Y."/>
            <person name="Wu D."/>
            <person name="Bushley K.E."/>
            <person name="Ohm R.A."/>
            <person name="Otillar R."/>
            <person name="Martin J."/>
            <person name="Schackwitz W."/>
            <person name="Grimwood J."/>
            <person name="MohdZainudin N."/>
            <person name="Xue C."/>
            <person name="Wang R."/>
            <person name="Manning V.A."/>
            <person name="Dhillon B."/>
            <person name="Tu Z.J."/>
            <person name="Steffenson B.J."/>
            <person name="Salamov A."/>
            <person name="Sun H."/>
            <person name="Lowry S."/>
            <person name="LaButti K."/>
            <person name="Han J."/>
            <person name="Copeland A."/>
            <person name="Lindquist E."/>
            <person name="Barry K."/>
            <person name="Schmutz J."/>
            <person name="Baker S.E."/>
            <person name="Ciuffetti L.M."/>
            <person name="Grigoriev I.V."/>
            <person name="Zhong S."/>
            <person name="Turgeon B.G."/>
        </authorList>
    </citation>
    <scope>NUCLEOTIDE SEQUENCE [LARGE SCALE GENOMIC DNA]</scope>
    <source>
        <strain evidence="1 2">ATCC 44560</strain>
    </source>
</reference>
<gene>
    <name evidence="1" type="ORF">COCMIDRAFT_102948</name>
</gene>
<evidence type="ECO:0000313" key="2">
    <source>
        <dbReference type="Proteomes" id="UP000054032"/>
    </source>
</evidence>
<keyword evidence="2" id="KW-1185">Reference proteome</keyword>
<dbReference type="EMBL" id="KI964053">
    <property type="protein sequence ID" value="EUC42680.1"/>
    <property type="molecule type" value="Genomic_DNA"/>
</dbReference>
<dbReference type="RefSeq" id="XP_007690824.1">
    <property type="nucleotide sequence ID" value="XM_007692634.1"/>
</dbReference>
<dbReference type="GeneID" id="19118195"/>
<accession>W6YYP9</accession>
<organism evidence="1 2">
    <name type="scientific">Bipolaris oryzae ATCC 44560</name>
    <dbReference type="NCBI Taxonomy" id="930090"/>
    <lineage>
        <taxon>Eukaryota</taxon>
        <taxon>Fungi</taxon>
        <taxon>Dikarya</taxon>
        <taxon>Ascomycota</taxon>
        <taxon>Pezizomycotina</taxon>
        <taxon>Dothideomycetes</taxon>
        <taxon>Pleosporomycetidae</taxon>
        <taxon>Pleosporales</taxon>
        <taxon>Pleosporineae</taxon>
        <taxon>Pleosporaceae</taxon>
        <taxon>Bipolaris</taxon>
    </lineage>
</organism>
<proteinExistence type="predicted"/>
<dbReference type="HOGENOM" id="CLU_2855754_0_0_1"/>